<name>A0A918X657_9ACTN</name>
<gene>
    <name evidence="2" type="ORF">GCM10010334_71420</name>
</gene>
<proteinExistence type="predicted"/>
<dbReference type="InterPro" id="IPR000772">
    <property type="entry name" value="Ricin_B_lectin"/>
</dbReference>
<dbReference type="SUPFAM" id="SSF50370">
    <property type="entry name" value="Ricin B-like lectins"/>
    <property type="match status" value="1"/>
</dbReference>
<dbReference type="Pfam" id="PF14200">
    <property type="entry name" value="RicinB_lectin_2"/>
    <property type="match status" value="1"/>
</dbReference>
<dbReference type="InterPro" id="IPR035992">
    <property type="entry name" value="Ricin_B-like_lectins"/>
</dbReference>
<reference evidence="2" key="2">
    <citation type="submission" date="2020-09" db="EMBL/GenBank/DDBJ databases">
        <authorList>
            <person name="Sun Q."/>
            <person name="Ohkuma M."/>
        </authorList>
    </citation>
    <scope>NUCLEOTIDE SEQUENCE</scope>
    <source>
        <strain evidence="2">JCM 4637</strain>
    </source>
</reference>
<feature type="domain" description="Ricin B lectin" evidence="1">
    <location>
        <begin position="56"/>
        <end position="126"/>
    </location>
</feature>
<sequence>MPSIFVNGKSTGPYMFIHEVTGTYLETDNYHDGIGQAVQIWNLDPVQKDKGLLGHLWHIEAAPESGYFLIKSNENGRCLTAGNSATDYPRLQQPDNSPKQQWQLLRVHGSDAVAQDADSYALIPRAFPGHALAPQANRQLNDVYVVPTSMWGTSPSFSQYWKVVLKTEKTEAAADGIA</sequence>
<evidence type="ECO:0000259" key="1">
    <source>
        <dbReference type="Pfam" id="PF14200"/>
    </source>
</evidence>
<dbReference type="CDD" id="cd00161">
    <property type="entry name" value="beta-trefoil_Ricin-like"/>
    <property type="match status" value="1"/>
</dbReference>
<dbReference type="AlphaFoldDB" id="A0A918X657"/>
<organism evidence="2 3">
    <name type="scientific">Streptomyces finlayi</name>
    <dbReference type="NCBI Taxonomy" id="67296"/>
    <lineage>
        <taxon>Bacteria</taxon>
        <taxon>Bacillati</taxon>
        <taxon>Actinomycetota</taxon>
        <taxon>Actinomycetes</taxon>
        <taxon>Kitasatosporales</taxon>
        <taxon>Streptomycetaceae</taxon>
        <taxon>Streptomyces</taxon>
    </lineage>
</organism>
<dbReference type="RefSeq" id="WP_189827966.1">
    <property type="nucleotide sequence ID" value="NZ_BMVC01000019.1"/>
</dbReference>
<evidence type="ECO:0000313" key="2">
    <source>
        <dbReference type="EMBL" id="GHD13363.1"/>
    </source>
</evidence>
<dbReference type="Gene3D" id="2.80.10.50">
    <property type="match status" value="1"/>
</dbReference>
<accession>A0A918X657</accession>
<dbReference type="EMBL" id="BMVC01000019">
    <property type="protein sequence ID" value="GHD13363.1"/>
    <property type="molecule type" value="Genomic_DNA"/>
</dbReference>
<comment type="caution">
    <text evidence="2">The sequence shown here is derived from an EMBL/GenBank/DDBJ whole genome shotgun (WGS) entry which is preliminary data.</text>
</comment>
<dbReference type="Proteomes" id="UP000638353">
    <property type="component" value="Unassembled WGS sequence"/>
</dbReference>
<reference evidence="2" key="1">
    <citation type="journal article" date="2014" name="Int. J. Syst. Evol. Microbiol.">
        <title>Complete genome sequence of Corynebacterium casei LMG S-19264T (=DSM 44701T), isolated from a smear-ripened cheese.</title>
        <authorList>
            <consortium name="US DOE Joint Genome Institute (JGI-PGF)"/>
            <person name="Walter F."/>
            <person name="Albersmeier A."/>
            <person name="Kalinowski J."/>
            <person name="Ruckert C."/>
        </authorList>
    </citation>
    <scope>NUCLEOTIDE SEQUENCE</scope>
    <source>
        <strain evidence="2">JCM 4637</strain>
    </source>
</reference>
<protein>
    <recommendedName>
        <fullName evidence="1">Ricin B lectin domain-containing protein</fullName>
    </recommendedName>
</protein>
<evidence type="ECO:0000313" key="3">
    <source>
        <dbReference type="Proteomes" id="UP000638353"/>
    </source>
</evidence>